<comment type="caution">
    <text evidence="1">The sequence shown here is derived from an EMBL/GenBank/DDBJ whole genome shotgun (WGS) entry which is preliminary data.</text>
</comment>
<protein>
    <submittedName>
        <fullName evidence="1">Uncharacterized protein</fullName>
    </submittedName>
</protein>
<gene>
    <name evidence="1" type="ORF">RRG08_061611</name>
</gene>
<name>A0AAE0YU64_9GAST</name>
<evidence type="ECO:0000313" key="2">
    <source>
        <dbReference type="Proteomes" id="UP001283361"/>
    </source>
</evidence>
<organism evidence="1 2">
    <name type="scientific">Elysia crispata</name>
    <name type="common">lettuce slug</name>
    <dbReference type="NCBI Taxonomy" id="231223"/>
    <lineage>
        <taxon>Eukaryota</taxon>
        <taxon>Metazoa</taxon>
        <taxon>Spiralia</taxon>
        <taxon>Lophotrochozoa</taxon>
        <taxon>Mollusca</taxon>
        <taxon>Gastropoda</taxon>
        <taxon>Heterobranchia</taxon>
        <taxon>Euthyneura</taxon>
        <taxon>Panpulmonata</taxon>
        <taxon>Sacoglossa</taxon>
        <taxon>Placobranchoidea</taxon>
        <taxon>Plakobranchidae</taxon>
        <taxon>Elysia</taxon>
    </lineage>
</organism>
<keyword evidence="2" id="KW-1185">Reference proteome</keyword>
<evidence type="ECO:0000313" key="1">
    <source>
        <dbReference type="EMBL" id="KAK3756551.1"/>
    </source>
</evidence>
<accession>A0AAE0YU64</accession>
<dbReference type="AlphaFoldDB" id="A0AAE0YU64"/>
<proteinExistence type="predicted"/>
<dbReference type="Proteomes" id="UP001283361">
    <property type="component" value="Unassembled WGS sequence"/>
</dbReference>
<dbReference type="EMBL" id="JAWDGP010005499">
    <property type="protein sequence ID" value="KAK3756551.1"/>
    <property type="molecule type" value="Genomic_DNA"/>
</dbReference>
<reference evidence="1" key="1">
    <citation type="journal article" date="2023" name="G3 (Bethesda)">
        <title>A reference genome for the long-term kleptoplast-retaining sea slug Elysia crispata morphotype clarki.</title>
        <authorList>
            <person name="Eastman K.E."/>
            <person name="Pendleton A.L."/>
            <person name="Shaikh M.A."/>
            <person name="Suttiyut T."/>
            <person name="Ogas R."/>
            <person name="Tomko P."/>
            <person name="Gavelis G."/>
            <person name="Widhalm J.R."/>
            <person name="Wisecaver J.H."/>
        </authorList>
    </citation>
    <scope>NUCLEOTIDE SEQUENCE</scope>
    <source>
        <strain evidence="1">ECLA1</strain>
    </source>
</reference>
<sequence>MMKLHGEEQVKVFATVANSEDPSQIVSLRLIWYRFEVKERKNTRKQQTPISDFDLQLRTSGIQDRSKKPSPSRFELQHLRSVGSNISRVIDTLRYSSILDSVWKEKLKTACTNYIKQTASRLLTGLKMWFFETCKSQATGVATYSPQFLWKHPFLVRDEVMKH</sequence>